<comment type="subunit">
    <text evidence="3">Monomer.</text>
</comment>
<gene>
    <name evidence="7" type="primary">OLA1</name>
    <name evidence="7" type="ORF">FOL46_008765</name>
</gene>
<dbReference type="InterPro" id="IPR041706">
    <property type="entry name" value="YchF_N"/>
</dbReference>
<dbReference type="PANTHER" id="PTHR23305:SF11">
    <property type="entry name" value="OBG-LIKE ATPASE 1"/>
    <property type="match status" value="1"/>
</dbReference>
<dbReference type="Gene3D" id="1.10.150.300">
    <property type="entry name" value="TGS-like domain"/>
    <property type="match status" value="1"/>
</dbReference>
<evidence type="ECO:0000256" key="5">
    <source>
        <dbReference type="SAM" id="SignalP"/>
    </source>
</evidence>
<dbReference type="EMBL" id="JABANN010000073">
    <property type="protein sequence ID" value="KAF4672571.1"/>
    <property type="molecule type" value="Genomic_DNA"/>
</dbReference>
<dbReference type="InterPro" id="IPR012676">
    <property type="entry name" value="TGS-like"/>
</dbReference>
<feature type="domain" description="OBG-type G" evidence="6">
    <location>
        <begin position="48"/>
        <end position="307"/>
    </location>
</feature>
<comment type="subcellular location">
    <subcellularLocation>
        <location evidence="3">Cytoplasm</location>
    </subcellularLocation>
</comment>
<feature type="coiled-coil region" evidence="4">
    <location>
        <begin position="182"/>
        <end position="215"/>
    </location>
</feature>
<feature type="signal peptide" evidence="5">
    <location>
        <begin position="1"/>
        <end position="23"/>
    </location>
</feature>
<accession>A0A7J6MNM3</accession>
<name>A0A7J6MNM3_PEROL</name>
<dbReference type="InterPro" id="IPR027417">
    <property type="entry name" value="P-loop_NTPase"/>
</dbReference>
<sequence>MDFSLSYMLQWWLIQLLRYQRFAACVMAPKKKVEEVKKVKFGRPGNTLRMGLAGLPNVGKSTTFNVLTKCSIPAENFPFCTIDPHEAVVNVPDERMDWLSATFKPKNTIAAVLRIWDIAGLVPNAHEGEGLGNAFLSNIQSVDGIYHVCRAFNDEDIVHTEGEVNPVRDLSIIQSELIFKDLAQATNRAAEYAKKAEQNKKMKELKEEYDALVKCQKILESGKPLRLCDDWTSKEVEIVNKYQFLTTKPTVYLVNMSERDFIRQKNKWLPKIKEWVDANGGGPIIPYSAAFEMEYQECGDSEEDKKAYLEKTGAKKSMIDKIIKTGYDYLDLIHFFTCGPDEVRCWTIQRGTKAPQAAGVIHTDMERGFICAETYRYEDIRELGDENAVKAAGKLHQNGKNYEVLDGDICFFKFNVSKGKSERLSSLVSKYEYAVDVKSSLDYVCCRDIAVPLDVPLADDIDKVLCLGANMVETPIYAAQIVAKRLDQNPRRPLTLILSGGIGRLTPLLCDNVVAWAKNEGLTELGNERVERSADQLPTGGVPYQSRLKGLAETEELKPVKEKDAIEFSRRGYRSRDDLEGFLTESNLYLEVILGILVVKEKLVDYTDIWVIDRHSAVSFDKNSFSGKLIVVLENTSTNTGNNVTHTKELLADADLLSPESRTAVVDIPYLGRRALATLAWHFGPLVAGFEARMPPVLLNYPEDFPTLPERVLAIHMAAGELLRLAKYSIGGPQQRFFDRPEDFPRALYQQVVEAEPLLNEMRRILGENIPA</sequence>
<comment type="caution">
    <text evidence="7">The sequence shown here is derived from an EMBL/GenBank/DDBJ whole genome shotgun (WGS) entry which is preliminary data.</text>
</comment>
<comment type="similarity">
    <text evidence="3">Belongs to the TRAFAC class OBG-HflX-like GTPase superfamily. OBG GTPase family. YchF/OLA1 subfamily.</text>
</comment>
<proteinExistence type="inferred from homology"/>
<protein>
    <recommendedName>
        <fullName evidence="3">Obg-like ATPase 1</fullName>
    </recommendedName>
</protein>
<reference evidence="7 8" key="1">
    <citation type="submission" date="2020-04" db="EMBL/GenBank/DDBJ databases">
        <title>Perkinsus olseni comparative genomics.</title>
        <authorList>
            <person name="Bogema D.R."/>
        </authorList>
    </citation>
    <scope>NUCLEOTIDE SEQUENCE [LARGE SCALE GENOMIC DNA]</scope>
    <source>
        <strain evidence="7">ATCC PRA-31</strain>
    </source>
</reference>
<keyword evidence="2 3" id="KW-0067">ATP-binding</keyword>
<evidence type="ECO:0000313" key="7">
    <source>
        <dbReference type="EMBL" id="KAF4672571.1"/>
    </source>
</evidence>
<dbReference type="InterPro" id="IPR006073">
    <property type="entry name" value="GTP-bd"/>
</dbReference>
<dbReference type="InterPro" id="IPR013029">
    <property type="entry name" value="YchF_C"/>
</dbReference>
<evidence type="ECO:0000256" key="1">
    <source>
        <dbReference type="ARBA" id="ARBA00022741"/>
    </source>
</evidence>
<dbReference type="PRINTS" id="PR00326">
    <property type="entry name" value="GTP1OBG"/>
</dbReference>
<keyword evidence="3" id="KW-0378">Hydrolase</keyword>
<evidence type="ECO:0000256" key="3">
    <source>
        <dbReference type="HAMAP-Rule" id="MF_03167"/>
    </source>
</evidence>
<keyword evidence="5" id="KW-0732">Signal</keyword>
<keyword evidence="1 3" id="KW-0547">Nucleotide-binding</keyword>
<dbReference type="GO" id="GO:0005525">
    <property type="term" value="F:GTP binding"/>
    <property type="evidence" value="ECO:0007669"/>
    <property type="project" value="InterPro"/>
</dbReference>
<dbReference type="Pfam" id="PF06071">
    <property type="entry name" value="YchF-GTPase_C"/>
    <property type="match status" value="1"/>
</dbReference>
<dbReference type="InterPro" id="IPR014729">
    <property type="entry name" value="Rossmann-like_a/b/a_fold"/>
</dbReference>
<dbReference type="AlphaFoldDB" id="A0A7J6MNM3"/>
<dbReference type="Gene3D" id="3.40.50.300">
    <property type="entry name" value="P-loop containing nucleotide triphosphate hydrolases"/>
    <property type="match status" value="1"/>
</dbReference>
<dbReference type="FunFam" id="1.10.150.300:FF:000001">
    <property type="entry name" value="Ribosome-binding ATPase YchF"/>
    <property type="match status" value="1"/>
</dbReference>
<feature type="chain" id="PRO_5029890058" description="Obg-like ATPase 1" evidence="5">
    <location>
        <begin position="24"/>
        <end position="772"/>
    </location>
</feature>
<dbReference type="PANTHER" id="PTHR23305">
    <property type="entry name" value="OBG GTPASE FAMILY"/>
    <property type="match status" value="1"/>
</dbReference>
<evidence type="ECO:0000313" key="8">
    <source>
        <dbReference type="Proteomes" id="UP000572268"/>
    </source>
</evidence>
<dbReference type="InterPro" id="IPR012675">
    <property type="entry name" value="Beta-grasp_dom_sf"/>
</dbReference>
<dbReference type="InterPro" id="IPR004396">
    <property type="entry name" value="ATPase_YchF/OLA1"/>
</dbReference>
<evidence type="ECO:0000259" key="6">
    <source>
        <dbReference type="PROSITE" id="PS51710"/>
    </source>
</evidence>
<organism evidence="7 8">
    <name type="scientific">Perkinsus olseni</name>
    <name type="common">Perkinsus atlanticus</name>
    <dbReference type="NCBI Taxonomy" id="32597"/>
    <lineage>
        <taxon>Eukaryota</taxon>
        <taxon>Sar</taxon>
        <taxon>Alveolata</taxon>
        <taxon>Perkinsozoa</taxon>
        <taxon>Perkinsea</taxon>
        <taxon>Perkinsida</taxon>
        <taxon>Perkinsidae</taxon>
        <taxon>Perkinsus</taxon>
    </lineage>
</organism>
<evidence type="ECO:0000256" key="2">
    <source>
        <dbReference type="ARBA" id="ARBA00022840"/>
    </source>
</evidence>
<dbReference type="HAMAP" id="MF_00944">
    <property type="entry name" value="YchF_OLA1_ATPase"/>
    <property type="match status" value="1"/>
</dbReference>
<comment type="function">
    <text evidence="3">Hydrolyzes ATP, and can also hydrolyze GTP with lower efficiency. Has lower affinity for GTP.</text>
</comment>
<dbReference type="Proteomes" id="UP000572268">
    <property type="component" value="Unassembled WGS sequence"/>
</dbReference>
<dbReference type="InterPro" id="IPR031167">
    <property type="entry name" value="G_OBG"/>
</dbReference>
<evidence type="ECO:0000256" key="4">
    <source>
        <dbReference type="SAM" id="Coils"/>
    </source>
</evidence>
<dbReference type="CDD" id="cd01900">
    <property type="entry name" value="YchF"/>
    <property type="match status" value="1"/>
</dbReference>
<dbReference type="NCBIfam" id="TIGR00092">
    <property type="entry name" value="redox-regulated ATPase YchF"/>
    <property type="match status" value="1"/>
</dbReference>
<dbReference type="SUPFAM" id="SSF52540">
    <property type="entry name" value="P-loop containing nucleoside triphosphate hydrolases"/>
    <property type="match status" value="1"/>
</dbReference>
<dbReference type="SUPFAM" id="SSF81271">
    <property type="entry name" value="TGS-like"/>
    <property type="match status" value="1"/>
</dbReference>
<keyword evidence="3" id="KW-0963">Cytoplasm</keyword>
<dbReference type="Gene3D" id="3.40.50.620">
    <property type="entry name" value="HUPs"/>
    <property type="match status" value="1"/>
</dbReference>
<dbReference type="GO" id="GO:0043023">
    <property type="term" value="F:ribosomal large subunit binding"/>
    <property type="evidence" value="ECO:0007669"/>
    <property type="project" value="UniProtKB-UniRule"/>
</dbReference>
<dbReference type="GO" id="GO:0016887">
    <property type="term" value="F:ATP hydrolysis activity"/>
    <property type="evidence" value="ECO:0007669"/>
    <property type="project" value="UniProtKB-UniRule"/>
</dbReference>
<keyword evidence="4" id="KW-0175">Coiled coil</keyword>
<dbReference type="GO" id="GO:0005737">
    <property type="term" value="C:cytoplasm"/>
    <property type="evidence" value="ECO:0007669"/>
    <property type="project" value="UniProtKB-SubCell"/>
</dbReference>
<dbReference type="FunFam" id="3.10.20.30:FF:000001">
    <property type="entry name" value="Ribosome-binding ATPase YchF"/>
    <property type="match status" value="1"/>
</dbReference>
<dbReference type="Pfam" id="PF01926">
    <property type="entry name" value="MMR_HSR1"/>
    <property type="match status" value="1"/>
</dbReference>
<dbReference type="InterPro" id="IPR023192">
    <property type="entry name" value="TGS-like_dom_sf"/>
</dbReference>
<feature type="binding site" evidence="3">
    <location>
        <begin position="57"/>
        <end position="62"/>
    </location>
    <ligand>
        <name>ATP</name>
        <dbReference type="ChEBI" id="CHEBI:30616"/>
    </ligand>
</feature>
<dbReference type="CDD" id="cd04867">
    <property type="entry name" value="TGS_YchF_OLA1"/>
    <property type="match status" value="1"/>
</dbReference>
<dbReference type="Gene3D" id="3.10.20.30">
    <property type="match status" value="1"/>
</dbReference>
<dbReference type="GO" id="GO:0005524">
    <property type="term" value="F:ATP binding"/>
    <property type="evidence" value="ECO:0007669"/>
    <property type="project" value="UniProtKB-UniRule"/>
</dbReference>
<dbReference type="PROSITE" id="PS51710">
    <property type="entry name" value="G_OBG"/>
    <property type="match status" value="1"/>
</dbReference>
<feature type="binding site" evidence="3">
    <location>
        <position position="256"/>
    </location>
    <ligand>
        <name>ATP</name>
        <dbReference type="ChEBI" id="CHEBI:30616"/>
    </ligand>
</feature>